<proteinExistence type="predicted"/>
<evidence type="ECO:0000256" key="6">
    <source>
        <dbReference type="SAM" id="MobiDB-lite"/>
    </source>
</evidence>
<feature type="region of interest" description="Disordered" evidence="6">
    <location>
        <begin position="638"/>
        <end position="673"/>
    </location>
</feature>
<keyword evidence="3" id="KW-0238">DNA-binding</keyword>
<accession>A2F9Q9</accession>
<protein>
    <submittedName>
        <fullName evidence="7">Uncharacterized protein</fullName>
    </submittedName>
</protein>
<dbReference type="GO" id="GO:0004879">
    <property type="term" value="F:nuclear receptor activity"/>
    <property type="evidence" value="ECO:0000318"/>
    <property type="project" value="GO_Central"/>
</dbReference>
<reference evidence="7" key="1">
    <citation type="submission" date="2006-10" db="EMBL/GenBank/DDBJ databases">
        <authorList>
            <person name="Amadeo P."/>
            <person name="Zhao Q."/>
            <person name="Wortman J."/>
            <person name="Fraser-Liggett C."/>
            <person name="Carlton J."/>
        </authorList>
    </citation>
    <scope>NUCLEOTIDE SEQUENCE</scope>
    <source>
        <strain evidence="7">G3</strain>
    </source>
</reference>
<sequence length="1936" mass="228375">MLYSAVQEAESTLVNMLETNIIVPSRYKILIDNIKKYINSFPQLSAIYNICECPNLQLNPKTKLVLYNYLKTMNYSIPFDTYSFIDDLIKAPTLYQQLDIILTSYTFDFSPFAEDTVLNEFYKLFVRLQNNGYKLSLTSNTSLRNAFSSREIILIIKENDIYGYITKDTNNNHYPKTVSPVQFLNEIMNEFKIEDSLQNLVNDTTKLRSMDDNVYNIIAWTIFYQKPLPKQLTNPISDFISKITEEIQFLHMHNIKFFIDVFNIVYSTSIKEKTTDLNYIIKLIEKDDSLLEGYEHISKYYVIHIIKWYLEYKTRMLYSIDFLYLDKINPDLFIKPNMINSSEYSPSYLIDIVNYSYVMYLIDKSKEGRTIYLYDLFLFVDGCDKYIEEILRNNRETYDLIQRNATLQLLSKISRKFDILTPDNFTKLINNHNKEMSNVLKELLSNFQANLEIKIPKIDPKLFYEFVDKQFPFIRKNDRLPIKLTSCTDYYEFLTRVLTSAFIPDLPKLKKFCNDLDNNQKIPRFNVNSKEIQQILSLYLPYELIDQSIRQFAYLDGTRIPFACIFINFINPKQENQTKQENYPKEDEITFIEEKIPKKQQKKPEILQKQQEEKLEISKMKQETIEFVEEKINKNLQKHDEISKKQEKEKNKISKKKQGNNKLNEEKTSKVQEKVKNEVVEKSEISKKKQENLVKPVNNTLAEEKTSKNEIVEEKLSKKQQKKLEKQKFAVYIPSKTNTITNTNSNSITNTNSSLNSSVDLKKEFSDLFVSFMDYLPKVLEKTSIDMNHVPYVKEEFFNLMKDVSKHLVYEGETKECSLLFVKSVTLKVLNKYSRKFFEFKKSNDFFLFQIKNLDEYDKYEITRGTPEVVTIKYLSNATKLPTVSFDKLKSVCNEIIKTQKPIETETQNKKDQKMDFKPYIGTTTPNSNPNQEKQNYKPYVPNQEIKQNNETNSSKQSNTISQVPNQYLVSNQQTCKPYVAANQSNAINQENKQITSSNQNYKSFIGTNQQNETNQLNQSYKPYIGSSNTPTQSIKQDPTSDVSNQSYKLYIGSSQMNETNSSSQNYEPNIGTNTMNQMNEANTLNQVSNQNYKPYVGTSSSNVSKQEFKPYVGSNVKLEMNPINFEVLNDHTLFITEIEGKLVSNFSQIMIKFPEFTSFQVSPLNIKIKTDLNNLNVKLETQFQISVSQQNNFIVLTILTQFLPIGTSQLNGTLIVNNNIFPFLFILTKLQDFVYIQIKGESIIPDSQHNCPKLIKKLILSETPIKVETYNSLFQKIEHKIISGSNQNSIVYDEKSKESLVFPESKLDFMTVHLSFYQLYSNFLMEYDVFKRPIYFYYYDFLQKKFVTPDTIFVGNLGFRHYFYINTFFEDDKADLQVDINIKNDKDLLFIKNFSRKDYLFYIDLLLNKYTTKTVEIEFVLSSKLTKTVLKRYTVKAVPAIISFDIKGDQVCAKWSDERLNETTIQYFVEKTKKWYIFAANKYVRIPEYKFIVISPYCYNWISFREKNIETYIDFKFKNIFPDNVTNFCYFCITNDNKSKVVMPSNYDKNTTKILVSRLCDEPYNPNETSELWNNVWVPLSEDIRYVKEILNLLSFEDVFNAVKHLLNFIHHANPRLNEMKTKNQIIDYVFGLFKSRIEALEMTKYQLRLPMKIDFLFKTQDFLVKDYIVDYEQVHEFQNNCEETEMKFRTKQKEFVNSDVNDNDTVQLSSTTIGIMKGDIIKPVSPRFEFNFGNCIYSLEKDIDLPNETNWEYLTTICKKFYFVLNSFYQEHRKERVPDNLRRIYGGLEFARKLPNCPLNFSFFFDLLKTKFGEGKSNDENEFFNKFIDLPKAPLDQASQNYYNQINVNQFNFQQNQYQPARFDFGFNQQNYSYQQQFSQQQYPSQQQNQYNQQGNYQQQSQFSQQQQVQQQQQQNQNYEGMFGFPSSENNFYI</sequence>
<dbReference type="KEGG" id="tva:4756148"/>
<dbReference type="VEuPathDB" id="TrichDB:TVAG_RG_DS113571_10"/>
<dbReference type="RefSeq" id="XP_001311281.1">
    <property type="nucleotide sequence ID" value="XM_001311280.1"/>
</dbReference>
<dbReference type="GO" id="GO:0000976">
    <property type="term" value="F:transcription cis-regulatory region binding"/>
    <property type="evidence" value="ECO:0000318"/>
    <property type="project" value="GO_Central"/>
</dbReference>
<keyword evidence="4" id="KW-0804">Transcription</keyword>
<dbReference type="InParanoid" id="A2F9Q9"/>
<feature type="region of interest" description="Disordered" evidence="6">
    <location>
        <begin position="904"/>
        <end position="937"/>
    </location>
</feature>
<dbReference type="EMBL" id="DS113679">
    <property type="protein sequence ID" value="EAX98351.1"/>
    <property type="molecule type" value="Genomic_DNA"/>
</dbReference>
<evidence type="ECO:0000256" key="2">
    <source>
        <dbReference type="ARBA" id="ARBA00023015"/>
    </source>
</evidence>
<keyword evidence="8" id="KW-1185">Reference proteome</keyword>
<evidence type="ECO:0000256" key="4">
    <source>
        <dbReference type="ARBA" id="ARBA00023163"/>
    </source>
</evidence>
<organism evidence="7 8">
    <name type="scientific">Trichomonas vaginalis (strain ATCC PRA-98 / G3)</name>
    <dbReference type="NCBI Taxonomy" id="412133"/>
    <lineage>
        <taxon>Eukaryota</taxon>
        <taxon>Metamonada</taxon>
        <taxon>Parabasalia</taxon>
        <taxon>Trichomonadida</taxon>
        <taxon>Trichomonadidae</taxon>
        <taxon>Trichomonas</taxon>
    </lineage>
</organism>
<keyword evidence="2" id="KW-0805">Transcription regulation</keyword>
<evidence type="ECO:0000313" key="7">
    <source>
        <dbReference type="EMBL" id="EAX98351.1"/>
    </source>
</evidence>
<dbReference type="VEuPathDB" id="TrichDB:TVAGG3_0783650"/>
<comment type="subcellular location">
    <subcellularLocation>
        <location evidence="1">Nucleus</location>
    </subcellularLocation>
</comment>
<dbReference type="PANTHER" id="PTHR10649">
    <property type="entry name" value="ARYL HYDROCARBON RECEPTOR"/>
    <property type="match status" value="1"/>
</dbReference>
<feature type="compositionally biased region" description="Basic and acidic residues" evidence="6">
    <location>
        <begin position="904"/>
        <end position="917"/>
    </location>
</feature>
<evidence type="ECO:0000256" key="5">
    <source>
        <dbReference type="ARBA" id="ARBA00023242"/>
    </source>
</evidence>
<dbReference type="GO" id="GO:0034751">
    <property type="term" value="C:aryl hydrocarbon receptor complex"/>
    <property type="evidence" value="ECO:0000318"/>
    <property type="project" value="GO_Central"/>
</dbReference>
<evidence type="ECO:0000313" key="8">
    <source>
        <dbReference type="Proteomes" id="UP000001542"/>
    </source>
</evidence>
<feature type="compositionally biased region" description="Basic and acidic residues" evidence="6">
    <location>
        <begin position="663"/>
        <end position="673"/>
    </location>
</feature>
<feature type="compositionally biased region" description="Low complexity" evidence="6">
    <location>
        <begin position="1886"/>
        <end position="1921"/>
    </location>
</feature>
<dbReference type="PANTHER" id="PTHR10649:SF12">
    <property type="entry name" value="SPINELESS, ISOFORM C"/>
    <property type="match status" value="1"/>
</dbReference>
<keyword evidence="5" id="KW-0539">Nucleus</keyword>
<feature type="compositionally biased region" description="Basic and acidic residues" evidence="6">
    <location>
        <begin position="638"/>
        <end position="652"/>
    </location>
</feature>
<evidence type="ECO:0000256" key="3">
    <source>
        <dbReference type="ARBA" id="ARBA00023125"/>
    </source>
</evidence>
<feature type="region of interest" description="Disordered" evidence="6">
    <location>
        <begin position="1886"/>
        <end position="1936"/>
    </location>
</feature>
<dbReference type="VEuPathDB" id="TrichDB:TVAG_RG_DS113529_11"/>
<feature type="compositionally biased region" description="Polar residues" evidence="6">
    <location>
        <begin position="922"/>
        <end position="934"/>
    </location>
</feature>
<dbReference type="GO" id="GO:0005634">
    <property type="term" value="C:nucleus"/>
    <property type="evidence" value="ECO:0000318"/>
    <property type="project" value="GO_Central"/>
</dbReference>
<dbReference type="GO" id="GO:0006805">
    <property type="term" value="P:xenobiotic metabolic process"/>
    <property type="evidence" value="ECO:0007669"/>
    <property type="project" value="InterPro"/>
</dbReference>
<dbReference type="InterPro" id="IPR039091">
    <property type="entry name" value="AHR/AHRR"/>
</dbReference>
<gene>
    <name evidence="7" type="ORF">TVAG_158110</name>
</gene>
<dbReference type="STRING" id="5722.A2F9Q9"/>
<dbReference type="Proteomes" id="UP000001542">
    <property type="component" value="Unassembled WGS sequence"/>
</dbReference>
<dbReference type="GO" id="GO:0006357">
    <property type="term" value="P:regulation of transcription by RNA polymerase II"/>
    <property type="evidence" value="ECO:0000318"/>
    <property type="project" value="GO_Central"/>
</dbReference>
<evidence type="ECO:0000256" key="1">
    <source>
        <dbReference type="ARBA" id="ARBA00004123"/>
    </source>
</evidence>
<reference evidence="7" key="2">
    <citation type="journal article" date="2007" name="Science">
        <title>Draft genome sequence of the sexually transmitted pathogen Trichomonas vaginalis.</title>
        <authorList>
            <person name="Carlton J.M."/>
            <person name="Hirt R.P."/>
            <person name="Silva J.C."/>
            <person name="Delcher A.L."/>
            <person name="Schatz M."/>
            <person name="Zhao Q."/>
            <person name="Wortman J.R."/>
            <person name="Bidwell S.L."/>
            <person name="Alsmark U.C.M."/>
            <person name="Besteiro S."/>
            <person name="Sicheritz-Ponten T."/>
            <person name="Noel C.J."/>
            <person name="Dacks J.B."/>
            <person name="Foster P.G."/>
            <person name="Simillion C."/>
            <person name="Van de Peer Y."/>
            <person name="Miranda-Saavedra D."/>
            <person name="Barton G.J."/>
            <person name="Westrop G.D."/>
            <person name="Mueller S."/>
            <person name="Dessi D."/>
            <person name="Fiori P.L."/>
            <person name="Ren Q."/>
            <person name="Paulsen I."/>
            <person name="Zhang H."/>
            <person name="Bastida-Corcuera F.D."/>
            <person name="Simoes-Barbosa A."/>
            <person name="Brown M.T."/>
            <person name="Hayes R.D."/>
            <person name="Mukherjee M."/>
            <person name="Okumura C.Y."/>
            <person name="Schneider R."/>
            <person name="Smith A.J."/>
            <person name="Vanacova S."/>
            <person name="Villalvazo M."/>
            <person name="Haas B.J."/>
            <person name="Pertea M."/>
            <person name="Feldblyum T.V."/>
            <person name="Utterback T.R."/>
            <person name="Shu C.L."/>
            <person name="Osoegawa K."/>
            <person name="de Jong P.J."/>
            <person name="Hrdy I."/>
            <person name="Horvathova L."/>
            <person name="Zubacova Z."/>
            <person name="Dolezal P."/>
            <person name="Malik S.B."/>
            <person name="Logsdon J.M. Jr."/>
            <person name="Henze K."/>
            <person name="Gupta A."/>
            <person name="Wang C.C."/>
            <person name="Dunne R.L."/>
            <person name="Upcroft J.A."/>
            <person name="Upcroft P."/>
            <person name="White O."/>
            <person name="Salzberg S.L."/>
            <person name="Tang P."/>
            <person name="Chiu C.-H."/>
            <person name="Lee Y.-S."/>
            <person name="Embley T.M."/>
            <person name="Coombs G.H."/>
            <person name="Mottram J.C."/>
            <person name="Tachezy J."/>
            <person name="Fraser-Liggett C.M."/>
            <person name="Johnson P.J."/>
        </authorList>
    </citation>
    <scope>NUCLEOTIDE SEQUENCE [LARGE SCALE GENOMIC DNA]</scope>
    <source>
        <strain evidence="7">G3</strain>
    </source>
</reference>
<name>A2F9Q9_TRIV3</name>